<feature type="domain" description="MGAT4 conserved region" evidence="5">
    <location>
        <begin position="78"/>
        <end position="321"/>
    </location>
</feature>
<organism evidence="7 8">
    <name type="scientific">Mytilus edulis</name>
    <name type="common">Blue mussel</name>
    <dbReference type="NCBI Taxonomy" id="6550"/>
    <lineage>
        <taxon>Eukaryota</taxon>
        <taxon>Metazoa</taxon>
        <taxon>Spiralia</taxon>
        <taxon>Lophotrochozoa</taxon>
        <taxon>Mollusca</taxon>
        <taxon>Bivalvia</taxon>
        <taxon>Autobranchia</taxon>
        <taxon>Pteriomorphia</taxon>
        <taxon>Mytilida</taxon>
        <taxon>Mytiloidea</taxon>
        <taxon>Mytilidae</taxon>
        <taxon>Mytilinae</taxon>
        <taxon>Mytilus</taxon>
    </lineage>
</organism>
<keyword evidence="4" id="KW-1133">Transmembrane helix</keyword>
<evidence type="ECO:0000259" key="5">
    <source>
        <dbReference type="Pfam" id="PF04666"/>
    </source>
</evidence>
<keyword evidence="3 7" id="KW-0808">Transferase</keyword>
<dbReference type="GO" id="GO:0047253">
    <property type="term" value="F:alpha-1,6-mannosylglycoprotein 4-beta-N-acetylglucosaminyltransferase activity"/>
    <property type="evidence" value="ECO:0007669"/>
    <property type="project" value="UniProtKB-EC"/>
</dbReference>
<dbReference type="Gene3D" id="2.60.120.260">
    <property type="entry name" value="Galactose-binding domain-like"/>
    <property type="match status" value="1"/>
</dbReference>
<dbReference type="EC" id="2.4.1.145" evidence="7"/>
<evidence type="ECO:0000256" key="2">
    <source>
        <dbReference type="ARBA" id="ARBA00022676"/>
    </source>
</evidence>
<dbReference type="GO" id="GO:0006487">
    <property type="term" value="P:protein N-linked glycosylation"/>
    <property type="evidence" value="ECO:0007669"/>
    <property type="project" value="TreeGrafter"/>
</dbReference>
<sequence>MRSSKWQPFKKCRQGIITVAVIFFVLQILNSLLYVYLLETSSKVVQCKGYGHVYEEDNEVNNTDLESVNYFQLQVNRKTALILGHFRQNKSYLTIGIPTVWRKGVSYLDGTLSSLIKNTHENERQEIVLAIYLADQNQTWIRKTAYRLKHKYANHLKSGFMQVFYYRENLFPDFKSLPRTFNDTQDRVKWRSKQNIDYAFMFMYCKNISYYYMQLEDDVEASPDYFSNMKFFISNANLQKEWFCLEFSNLGFLGKLVRSSDLQEIANFLLMFYWDQPADNLFNYLKQIKTQFTDIRRRPSLFQHKGVISSLTGKHQFLQDSSAKRSFSRKRFYNLNPRADVSTNIETFEDHTPEKAYDLSDDYFWGMSPKKGDQYFIKFLNLENITRLYIGFGLPQRSNDIFYNCDVKISQNCKDWSIIGKANGNLFDTDDQKIYLPANVKCIILNVTANQSNWVVIREISVFRKGDVVIENPSHSSNKNFDKVQFVAQELRNRMQNNPIYAQQMQKMHFNAMQFQEEIFRKTGGRNNKPFQGMPAIQQRFPAANNFKQANQHPDQIRRNINRIPRNRMMNIQYKKKKHH</sequence>
<dbReference type="Pfam" id="PF04666">
    <property type="entry name" value="MGAT4_cons"/>
    <property type="match status" value="1"/>
</dbReference>
<evidence type="ECO:0000256" key="4">
    <source>
        <dbReference type="SAM" id="Phobius"/>
    </source>
</evidence>
<evidence type="ECO:0000313" key="7">
    <source>
        <dbReference type="EMBL" id="CAG2236783.1"/>
    </source>
</evidence>
<feature type="transmembrane region" description="Helical" evidence="4">
    <location>
        <begin position="12"/>
        <end position="37"/>
    </location>
</feature>
<dbReference type="OrthoDB" id="2016523at2759"/>
<evidence type="ECO:0000313" key="8">
    <source>
        <dbReference type="Proteomes" id="UP000683360"/>
    </source>
</evidence>
<dbReference type="InterPro" id="IPR008979">
    <property type="entry name" value="Galactose-bd-like_sf"/>
</dbReference>
<dbReference type="Pfam" id="PF23524">
    <property type="entry name" value="MGAT4A_C"/>
    <property type="match status" value="1"/>
</dbReference>
<keyword evidence="8" id="KW-1185">Reference proteome</keyword>
<reference evidence="7" key="1">
    <citation type="submission" date="2021-03" db="EMBL/GenBank/DDBJ databases">
        <authorList>
            <person name="Bekaert M."/>
        </authorList>
    </citation>
    <scope>NUCLEOTIDE SEQUENCE</scope>
</reference>
<dbReference type="EMBL" id="CAJPWZ010002367">
    <property type="protein sequence ID" value="CAG2236783.1"/>
    <property type="molecule type" value="Genomic_DNA"/>
</dbReference>
<gene>
    <name evidence="7" type="ORF">MEDL_49303</name>
</gene>
<name>A0A8S3TSJ1_MYTED</name>
<comment type="pathway">
    <text evidence="1">Protein modification; protein glycosylation.</text>
</comment>
<feature type="domain" description="MGAT4 A/B/C C-terminal" evidence="6">
    <location>
        <begin position="339"/>
        <end position="459"/>
    </location>
</feature>
<protein>
    <submittedName>
        <fullName evidence="7">MGAT4C</fullName>
        <ecNumber evidence="7">2.4.1.145</ecNumber>
        <ecNumber evidence="7">2.4.1.201</ecNumber>
    </submittedName>
</protein>
<evidence type="ECO:0000256" key="1">
    <source>
        <dbReference type="ARBA" id="ARBA00004922"/>
    </source>
</evidence>
<dbReference type="Proteomes" id="UP000683360">
    <property type="component" value="Unassembled WGS sequence"/>
</dbReference>
<dbReference type="EC" id="2.4.1.201" evidence="7"/>
<proteinExistence type="predicted"/>
<dbReference type="PANTHER" id="PTHR12062:SF0">
    <property type="entry name" value="ALPHA-1,3-MANNOSYL-GLYCOPROTEIN 4-BETA-N-ACETYLGLUCOSAMINYLTRANSFERASE B"/>
    <property type="match status" value="1"/>
</dbReference>
<dbReference type="GO" id="GO:0008454">
    <property type="term" value="F:alpha-1,3-mannosylglycoprotein 4-beta-N-acetylglucosaminyltransferase activity"/>
    <property type="evidence" value="ECO:0007669"/>
    <property type="project" value="UniProtKB-EC"/>
</dbReference>
<dbReference type="PANTHER" id="PTHR12062">
    <property type="entry name" value="N-ACETYLGLUCOSAMINYLTRANSFERASE VI"/>
    <property type="match status" value="1"/>
</dbReference>
<comment type="caution">
    <text evidence="7">The sequence shown here is derived from an EMBL/GenBank/DDBJ whole genome shotgun (WGS) entry which is preliminary data.</text>
</comment>
<evidence type="ECO:0000259" key="6">
    <source>
        <dbReference type="Pfam" id="PF23524"/>
    </source>
</evidence>
<dbReference type="InterPro" id="IPR006759">
    <property type="entry name" value="Glyco_transf_54"/>
</dbReference>
<keyword evidence="2 7" id="KW-0328">Glycosyltransferase</keyword>
<keyword evidence="4" id="KW-0472">Membrane</keyword>
<dbReference type="AlphaFoldDB" id="A0A8S3TSJ1"/>
<dbReference type="SUPFAM" id="SSF49785">
    <property type="entry name" value="Galactose-binding domain-like"/>
    <property type="match status" value="1"/>
</dbReference>
<accession>A0A8S3TSJ1</accession>
<keyword evidence="4" id="KW-0812">Transmembrane</keyword>
<dbReference type="InterPro" id="IPR057279">
    <property type="entry name" value="MGAT4"/>
</dbReference>
<evidence type="ECO:0000256" key="3">
    <source>
        <dbReference type="ARBA" id="ARBA00022679"/>
    </source>
</evidence>
<dbReference type="InterPro" id="IPR056576">
    <property type="entry name" value="MGAT4_A/B/C_C"/>
</dbReference>